<proteinExistence type="predicted"/>
<accession>A0A1I7SL38</accession>
<feature type="signal peptide" evidence="1">
    <location>
        <begin position="1"/>
        <end position="19"/>
    </location>
</feature>
<feature type="chain" id="PRO_5036022179" evidence="1">
    <location>
        <begin position="20"/>
        <end position="304"/>
    </location>
</feature>
<dbReference type="Proteomes" id="UP000659654">
    <property type="component" value="Unassembled WGS sequence"/>
</dbReference>
<evidence type="ECO:0000256" key="1">
    <source>
        <dbReference type="SAM" id="SignalP"/>
    </source>
</evidence>
<organism evidence="3 5">
    <name type="scientific">Bursaphelenchus xylophilus</name>
    <name type="common">Pinewood nematode worm</name>
    <name type="synonym">Aphelenchoides xylophilus</name>
    <dbReference type="NCBI Taxonomy" id="6326"/>
    <lineage>
        <taxon>Eukaryota</taxon>
        <taxon>Metazoa</taxon>
        <taxon>Ecdysozoa</taxon>
        <taxon>Nematoda</taxon>
        <taxon>Chromadorea</taxon>
        <taxon>Rhabditida</taxon>
        <taxon>Tylenchina</taxon>
        <taxon>Tylenchomorpha</taxon>
        <taxon>Aphelenchoidea</taxon>
        <taxon>Aphelenchoididae</taxon>
        <taxon>Bursaphelenchus</taxon>
    </lineage>
</organism>
<dbReference type="EMBL" id="CAJFCV020000006">
    <property type="protein sequence ID" value="CAG9129357.1"/>
    <property type="molecule type" value="Genomic_DNA"/>
</dbReference>
<dbReference type="EMBL" id="CAJFDI010000006">
    <property type="protein sequence ID" value="CAD5233898.1"/>
    <property type="molecule type" value="Genomic_DNA"/>
</dbReference>
<dbReference type="Proteomes" id="UP000582659">
    <property type="component" value="Unassembled WGS sequence"/>
</dbReference>
<evidence type="ECO:0000313" key="5">
    <source>
        <dbReference type="WBParaSite" id="BXY_1377000.1"/>
    </source>
</evidence>
<evidence type="ECO:0000313" key="3">
    <source>
        <dbReference type="Proteomes" id="UP000095284"/>
    </source>
</evidence>
<reference evidence="5" key="1">
    <citation type="submission" date="2016-11" db="UniProtKB">
        <authorList>
            <consortium name="WormBaseParasite"/>
        </authorList>
    </citation>
    <scope>IDENTIFICATION</scope>
</reference>
<keyword evidence="1" id="KW-0732">Signal</keyword>
<sequence length="304" mass="34261">MRQPAGILLLAVCLTVAQKHFEVWQPRVQHINDGERLVIGMKTKKGPPDAQIILLSQCLEKFYIKVESVKRCHYLLGIRIDSKSITVIDEVNYRVTQPLKASYTNSNLTITQVMGLVTVIFTSLDDKQSITFNTTRMATTLKLVDLIYMDGNLAAPPSITVNTATRDPLYEPLTMAHGDAIKLKFQFHDASSELSLLADEDAVIFYLNPRAGNHLAFNQNFDGNWKAERSCVYNGSTTDNVYDLLIKYNSKQQGGGVDVNFNGMPCAFFAFSPPKKMEIRRLYMAMRKNTLLDFQVIPQNKLVV</sequence>
<evidence type="ECO:0000313" key="2">
    <source>
        <dbReference type="EMBL" id="CAD5233898.1"/>
    </source>
</evidence>
<evidence type="ECO:0000313" key="4">
    <source>
        <dbReference type="Proteomes" id="UP000659654"/>
    </source>
</evidence>
<dbReference type="WBParaSite" id="BXY_1377000.1">
    <property type="protein sequence ID" value="BXY_1377000.1"/>
    <property type="gene ID" value="BXY_1377000"/>
</dbReference>
<reference evidence="2" key="2">
    <citation type="submission" date="2020-09" db="EMBL/GenBank/DDBJ databases">
        <authorList>
            <person name="Kikuchi T."/>
        </authorList>
    </citation>
    <scope>NUCLEOTIDE SEQUENCE</scope>
    <source>
        <strain evidence="2">Ka4C1</strain>
    </source>
</reference>
<dbReference type="AlphaFoldDB" id="A0A1I7SL38"/>
<protein>
    <submittedName>
        <fullName evidence="2">(pine wood nematode) hypothetical protein</fullName>
    </submittedName>
</protein>
<dbReference type="Proteomes" id="UP000095284">
    <property type="component" value="Unplaced"/>
</dbReference>
<name>A0A1I7SL38_BURXY</name>
<gene>
    <name evidence="2" type="ORF">BXYJ_LOCUS13989</name>
</gene>
<keyword evidence="4" id="KW-1185">Reference proteome</keyword>